<protein>
    <submittedName>
        <fullName evidence="1">Uncharacterized protein</fullName>
    </submittedName>
</protein>
<proteinExistence type="predicted"/>
<keyword evidence="2" id="KW-1185">Reference proteome</keyword>
<accession>A0A9Q1EZS9</accession>
<comment type="caution">
    <text evidence="1">The sequence shown here is derived from an EMBL/GenBank/DDBJ whole genome shotgun (WGS) entry which is preliminary data.</text>
</comment>
<reference evidence="1" key="1">
    <citation type="journal article" date="2023" name="Science">
        <title>Genome structures resolve the early diversification of teleost fishes.</title>
        <authorList>
            <person name="Parey E."/>
            <person name="Louis A."/>
            <person name="Montfort J."/>
            <person name="Bouchez O."/>
            <person name="Roques C."/>
            <person name="Iampietro C."/>
            <person name="Lluch J."/>
            <person name="Castinel A."/>
            <person name="Donnadieu C."/>
            <person name="Desvignes T."/>
            <person name="Floi Bucao C."/>
            <person name="Jouanno E."/>
            <person name="Wen M."/>
            <person name="Mejri S."/>
            <person name="Dirks R."/>
            <person name="Jansen H."/>
            <person name="Henkel C."/>
            <person name="Chen W.J."/>
            <person name="Zahm M."/>
            <person name="Cabau C."/>
            <person name="Klopp C."/>
            <person name="Thompson A.W."/>
            <person name="Robinson-Rechavi M."/>
            <person name="Braasch I."/>
            <person name="Lecointre G."/>
            <person name="Bobe J."/>
            <person name="Postlethwait J.H."/>
            <person name="Berthelot C."/>
            <person name="Roest Crollius H."/>
            <person name="Guiguen Y."/>
        </authorList>
    </citation>
    <scope>NUCLEOTIDE SEQUENCE</scope>
    <source>
        <strain evidence="1">WJC10195</strain>
    </source>
</reference>
<name>A0A9Q1EZS9_SYNKA</name>
<evidence type="ECO:0000313" key="1">
    <source>
        <dbReference type="EMBL" id="KAJ8348252.1"/>
    </source>
</evidence>
<sequence length="88" mass="9826">MKREREEGPEIRTGKPPQRHFLKQEMASLYIQLGRDRDRGGTEAVTLVFILDIEPRSCVETLEDCAGGTSGYQQRAVKETLTGSCGLN</sequence>
<dbReference type="EMBL" id="JAINUF010000010">
    <property type="protein sequence ID" value="KAJ8348252.1"/>
    <property type="molecule type" value="Genomic_DNA"/>
</dbReference>
<dbReference type="Proteomes" id="UP001152622">
    <property type="component" value="Chromosome 10"/>
</dbReference>
<evidence type="ECO:0000313" key="2">
    <source>
        <dbReference type="Proteomes" id="UP001152622"/>
    </source>
</evidence>
<gene>
    <name evidence="1" type="ORF">SKAU_G00268410</name>
</gene>
<dbReference type="AlphaFoldDB" id="A0A9Q1EZS9"/>
<organism evidence="1 2">
    <name type="scientific">Synaphobranchus kaupii</name>
    <name type="common">Kaup's arrowtooth eel</name>
    <dbReference type="NCBI Taxonomy" id="118154"/>
    <lineage>
        <taxon>Eukaryota</taxon>
        <taxon>Metazoa</taxon>
        <taxon>Chordata</taxon>
        <taxon>Craniata</taxon>
        <taxon>Vertebrata</taxon>
        <taxon>Euteleostomi</taxon>
        <taxon>Actinopterygii</taxon>
        <taxon>Neopterygii</taxon>
        <taxon>Teleostei</taxon>
        <taxon>Anguilliformes</taxon>
        <taxon>Synaphobranchidae</taxon>
        <taxon>Synaphobranchus</taxon>
    </lineage>
</organism>